<evidence type="ECO:0000256" key="5">
    <source>
        <dbReference type="ARBA" id="ARBA00038121"/>
    </source>
</evidence>
<dbReference type="PIRSF" id="PIRSF036406">
    <property type="entry name" value="Hept_kin"/>
    <property type="match status" value="1"/>
</dbReference>
<evidence type="ECO:0000313" key="8">
    <source>
        <dbReference type="EMBL" id="AXC11799.1"/>
    </source>
</evidence>
<dbReference type="PANTHER" id="PTHR32463">
    <property type="entry name" value="L-FUCOSE KINASE"/>
    <property type="match status" value="1"/>
</dbReference>
<dbReference type="EMBL" id="CP030840">
    <property type="protein sequence ID" value="AXC11799.1"/>
    <property type="molecule type" value="Genomic_DNA"/>
</dbReference>
<dbReference type="Pfam" id="PF08544">
    <property type="entry name" value="GHMP_kinases_C"/>
    <property type="match status" value="1"/>
</dbReference>
<protein>
    <submittedName>
        <fullName evidence="8">D,D-heptose 7-phosphate kinase</fullName>
    </submittedName>
</protein>
<dbReference type="Proteomes" id="UP000253606">
    <property type="component" value="Chromosome"/>
</dbReference>
<dbReference type="RefSeq" id="WP_114207180.1">
    <property type="nucleotide sequence ID" value="NZ_CP030840.1"/>
</dbReference>
<feature type="domain" description="GHMP kinase N-terminal" evidence="6">
    <location>
        <begin position="72"/>
        <end position="158"/>
    </location>
</feature>
<evidence type="ECO:0000256" key="2">
    <source>
        <dbReference type="ARBA" id="ARBA00022741"/>
    </source>
</evidence>
<dbReference type="PANTHER" id="PTHR32463:SF0">
    <property type="entry name" value="L-FUCOSE KINASE"/>
    <property type="match status" value="1"/>
</dbReference>
<evidence type="ECO:0000256" key="1">
    <source>
        <dbReference type="ARBA" id="ARBA00022679"/>
    </source>
</evidence>
<evidence type="ECO:0000256" key="4">
    <source>
        <dbReference type="ARBA" id="ARBA00022840"/>
    </source>
</evidence>
<dbReference type="InterPro" id="IPR036554">
    <property type="entry name" value="GHMP_kinase_C_sf"/>
</dbReference>
<evidence type="ECO:0000313" key="9">
    <source>
        <dbReference type="Proteomes" id="UP000253606"/>
    </source>
</evidence>
<keyword evidence="2" id="KW-0547">Nucleotide-binding</keyword>
<dbReference type="InterPro" id="IPR014606">
    <property type="entry name" value="Heptose_7-P_kinase"/>
</dbReference>
<reference evidence="8 9" key="1">
    <citation type="journal article" date="2018" name="Front. Microbiol.">
        <title>Hydrolytic Capabilities as a Key to Environmental Success: Chitinolytic and Cellulolytic Acidobacteria From Acidic Sub-arctic Soils and Boreal Peatlands.</title>
        <authorList>
            <person name="Belova S.E."/>
            <person name="Ravin N.V."/>
            <person name="Pankratov T.A."/>
            <person name="Rakitin A.L."/>
            <person name="Ivanova A.A."/>
            <person name="Beletsky A.V."/>
            <person name="Mardanov A.V."/>
            <person name="Sinninghe Damste J.S."/>
            <person name="Dedysh S.N."/>
        </authorList>
    </citation>
    <scope>NUCLEOTIDE SEQUENCE [LARGE SCALE GENOMIC DNA]</scope>
    <source>
        <strain evidence="8 9">SBC82</strain>
    </source>
</reference>
<dbReference type="InterPro" id="IPR052203">
    <property type="entry name" value="GHMP_Kinase-Related"/>
</dbReference>
<proteinExistence type="inferred from homology"/>
<dbReference type="InterPro" id="IPR020568">
    <property type="entry name" value="Ribosomal_Su5_D2-typ_SF"/>
</dbReference>
<evidence type="ECO:0000256" key="3">
    <source>
        <dbReference type="ARBA" id="ARBA00022777"/>
    </source>
</evidence>
<keyword evidence="1" id="KW-0808">Transferase</keyword>
<dbReference type="KEGG" id="abas:ACPOL_2477"/>
<dbReference type="GO" id="GO:0005524">
    <property type="term" value="F:ATP binding"/>
    <property type="evidence" value="ECO:0007669"/>
    <property type="project" value="UniProtKB-KW"/>
</dbReference>
<dbReference type="PRINTS" id="PR00960">
    <property type="entry name" value="LMBPPROTEIN"/>
</dbReference>
<dbReference type="InterPro" id="IPR006203">
    <property type="entry name" value="GHMP_knse_ATP-bd_CS"/>
</dbReference>
<comment type="similarity">
    <text evidence="5">Belongs to the GHMP kinase family.</text>
</comment>
<sequence length="344" mass="37718">MILTRTPLRISIGGGGTDLPSYYREFGGFVVSAAIDKYVYVGVNRNFLSGYILKFSELEHSSSREAIRHPLVREALRLLDVEDGLEIVSIADVPGGTGLGSSGSFLVGLLHALHTYQGVQPKKAVTPETLATEATEIELTRLKRPVGKQDQFIAAYGGLLCQEYHPDETATVTPLRIAPRAIAELENSLMLFFVGQTRSSSLLLEDQRRKSEEGDSKIIDSLHFAKQLGLEIRDLLQAGEVRFFGPLMHEHWLRKRARSSGISTPSVDEAYELAMREGGATGGKLVGAEGGGFLLFQTEDRSRLRLAMAKTGMKEMPFRFDFEGSVVNLRHPFGASTEGDKTGS</sequence>
<accession>A0A2Z5FY40</accession>
<dbReference type="InterPro" id="IPR013750">
    <property type="entry name" value="GHMP_kinase_C_dom"/>
</dbReference>
<dbReference type="GO" id="GO:0042352">
    <property type="term" value="P:GDP-L-fucose salvage"/>
    <property type="evidence" value="ECO:0007669"/>
    <property type="project" value="TreeGrafter"/>
</dbReference>
<keyword evidence="3 8" id="KW-0418">Kinase</keyword>
<dbReference type="Pfam" id="PF00288">
    <property type="entry name" value="GHMP_kinases_N"/>
    <property type="match status" value="1"/>
</dbReference>
<evidence type="ECO:0000259" key="6">
    <source>
        <dbReference type="Pfam" id="PF00288"/>
    </source>
</evidence>
<dbReference type="GO" id="GO:0050201">
    <property type="term" value="F:fucokinase activity"/>
    <property type="evidence" value="ECO:0007669"/>
    <property type="project" value="TreeGrafter"/>
</dbReference>
<name>A0A2Z5FY40_9BACT</name>
<feature type="domain" description="GHMP kinase C-terminal" evidence="7">
    <location>
        <begin position="234"/>
        <end position="305"/>
    </location>
</feature>
<dbReference type="AlphaFoldDB" id="A0A2Z5FY40"/>
<gene>
    <name evidence="8" type="ORF">ACPOL_2477</name>
</gene>
<dbReference type="SUPFAM" id="SSF54211">
    <property type="entry name" value="Ribosomal protein S5 domain 2-like"/>
    <property type="match status" value="1"/>
</dbReference>
<organism evidence="8 9">
    <name type="scientific">Acidisarcina polymorpha</name>
    <dbReference type="NCBI Taxonomy" id="2211140"/>
    <lineage>
        <taxon>Bacteria</taxon>
        <taxon>Pseudomonadati</taxon>
        <taxon>Acidobacteriota</taxon>
        <taxon>Terriglobia</taxon>
        <taxon>Terriglobales</taxon>
        <taxon>Acidobacteriaceae</taxon>
        <taxon>Acidisarcina</taxon>
    </lineage>
</organism>
<evidence type="ECO:0000259" key="7">
    <source>
        <dbReference type="Pfam" id="PF08544"/>
    </source>
</evidence>
<dbReference type="Gene3D" id="3.30.230.120">
    <property type="match status" value="1"/>
</dbReference>
<keyword evidence="4" id="KW-0067">ATP-binding</keyword>
<dbReference type="PROSITE" id="PS00627">
    <property type="entry name" value="GHMP_KINASES_ATP"/>
    <property type="match status" value="1"/>
</dbReference>
<dbReference type="SUPFAM" id="SSF55060">
    <property type="entry name" value="GHMP Kinase, C-terminal domain"/>
    <property type="match status" value="1"/>
</dbReference>
<dbReference type="InterPro" id="IPR001174">
    <property type="entry name" value="HddA/FKP"/>
</dbReference>
<dbReference type="InterPro" id="IPR006204">
    <property type="entry name" value="GHMP_kinase_N_dom"/>
</dbReference>
<dbReference type="OrthoDB" id="9812992at2"/>
<keyword evidence="9" id="KW-1185">Reference proteome</keyword>